<name>A0A834TCK5_9FABA</name>
<reference evidence="1" key="1">
    <citation type="submission" date="2020-09" db="EMBL/GenBank/DDBJ databases">
        <title>Genome-Enabled Discovery of Anthraquinone Biosynthesis in Senna tora.</title>
        <authorList>
            <person name="Kang S.-H."/>
            <person name="Pandey R.P."/>
            <person name="Lee C.-M."/>
            <person name="Sim J.-S."/>
            <person name="Jeong J.-T."/>
            <person name="Choi B.-S."/>
            <person name="Jung M."/>
            <person name="Ginzburg D."/>
            <person name="Zhao K."/>
            <person name="Won S.Y."/>
            <person name="Oh T.-J."/>
            <person name="Yu Y."/>
            <person name="Kim N.-H."/>
            <person name="Lee O.R."/>
            <person name="Lee T.-H."/>
            <person name="Bashyal P."/>
            <person name="Kim T.-S."/>
            <person name="Lee W.-H."/>
            <person name="Kawkins C."/>
            <person name="Kim C.-K."/>
            <person name="Kim J.S."/>
            <person name="Ahn B.O."/>
            <person name="Rhee S.Y."/>
            <person name="Sohng J.K."/>
        </authorList>
    </citation>
    <scope>NUCLEOTIDE SEQUENCE</scope>
    <source>
        <tissue evidence="1">Leaf</tissue>
    </source>
</reference>
<keyword evidence="2" id="KW-1185">Reference proteome</keyword>
<dbReference type="AlphaFoldDB" id="A0A834TCK5"/>
<accession>A0A834TCK5</accession>
<evidence type="ECO:0000313" key="1">
    <source>
        <dbReference type="EMBL" id="KAF7819518.1"/>
    </source>
</evidence>
<evidence type="ECO:0000313" key="2">
    <source>
        <dbReference type="Proteomes" id="UP000634136"/>
    </source>
</evidence>
<organism evidence="1 2">
    <name type="scientific">Senna tora</name>
    <dbReference type="NCBI Taxonomy" id="362788"/>
    <lineage>
        <taxon>Eukaryota</taxon>
        <taxon>Viridiplantae</taxon>
        <taxon>Streptophyta</taxon>
        <taxon>Embryophyta</taxon>
        <taxon>Tracheophyta</taxon>
        <taxon>Spermatophyta</taxon>
        <taxon>Magnoliopsida</taxon>
        <taxon>eudicotyledons</taxon>
        <taxon>Gunneridae</taxon>
        <taxon>Pentapetalae</taxon>
        <taxon>rosids</taxon>
        <taxon>fabids</taxon>
        <taxon>Fabales</taxon>
        <taxon>Fabaceae</taxon>
        <taxon>Caesalpinioideae</taxon>
        <taxon>Cassia clade</taxon>
        <taxon>Senna</taxon>
    </lineage>
</organism>
<sequence>MPMWMMPHEGRDIIEEAVLGVGHYRGPRPMTYALTIAHH</sequence>
<comment type="caution">
    <text evidence="1">The sequence shown here is derived from an EMBL/GenBank/DDBJ whole genome shotgun (WGS) entry which is preliminary data.</text>
</comment>
<gene>
    <name evidence="1" type="ORF">G2W53_024973</name>
</gene>
<dbReference type="Proteomes" id="UP000634136">
    <property type="component" value="Unassembled WGS sequence"/>
</dbReference>
<protein>
    <submittedName>
        <fullName evidence="1">Uncharacterized protein</fullName>
    </submittedName>
</protein>
<proteinExistence type="predicted"/>
<dbReference type="EMBL" id="JAAIUW010000008">
    <property type="protein sequence ID" value="KAF7819518.1"/>
    <property type="molecule type" value="Genomic_DNA"/>
</dbReference>